<gene>
    <name evidence="2" type="ORF">NK125_14100</name>
</gene>
<dbReference type="InterPro" id="IPR009501">
    <property type="entry name" value="UCP020269"/>
</dbReference>
<organism evidence="2 3">
    <name type="scientific">Aequitasia blattaphilus</name>
    <dbReference type="NCBI Taxonomy" id="2949332"/>
    <lineage>
        <taxon>Bacteria</taxon>
        <taxon>Bacillati</taxon>
        <taxon>Bacillota</taxon>
        <taxon>Clostridia</taxon>
        <taxon>Lachnospirales</taxon>
        <taxon>Lachnospiraceae</taxon>
        <taxon>Aequitasia</taxon>
    </lineage>
</organism>
<dbReference type="PANTHER" id="PTHR36179:SF2">
    <property type="entry name" value="LUD DOMAIN-CONTAINING PROTEIN"/>
    <property type="match status" value="1"/>
</dbReference>
<accession>A0ABT1ECG4</accession>
<evidence type="ECO:0000259" key="1">
    <source>
        <dbReference type="Pfam" id="PF02589"/>
    </source>
</evidence>
<name>A0ABT1ECG4_9FIRM</name>
<reference evidence="2 3" key="1">
    <citation type="journal article" date="2022" name="Genome Biol. Evol.">
        <title>Host diet, physiology and behaviors set the stage for Lachnospiraceae cladogenesis.</title>
        <authorList>
            <person name="Vera-Ponce De Leon A."/>
            <person name="Schneider M."/>
            <person name="Jahnes B.C."/>
            <person name="Sadowski V."/>
            <person name="Camuy-Velez L.A."/>
            <person name="Duan J."/>
            <person name="Sabree Z.L."/>
        </authorList>
    </citation>
    <scope>NUCLEOTIDE SEQUENCE [LARGE SCALE GENOMIC DNA]</scope>
    <source>
        <strain evidence="2 3">PAL113</strain>
    </source>
</reference>
<dbReference type="PIRSF" id="PIRSF020269">
    <property type="entry name" value="DUF1121"/>
    <property type="match status" value="1"/>
</dbReference>
<sequence>MDANRVKRNELLAKKVIKNLESRNMEGYYAKTCEEALEKALSLIPKGSSIGWGGSASAKEIGLTEAIINGEYEVHNRETAKDGEEKGRIEREIFSCDYFFCGTNAMTEGGELVNIDGYGNRVAALIYGPKNVVLIVGMNKVCKDLESAMKRARNEAAPINAQRFSLNTPCNKEGSCYDCKVEDTICCQFVITRYSKIKNRIKVILVDDFLGF</sequence>
<protein>
    <submittedName>
        <fullName evidence="2">Lactate utilization protein</fullName>
    </submittedName>
</protein>
<dbReference type="Pfam" id="PF02589">
    <property type="entry name" value="LUD_dom"/>
    <property type="match status" value="1"/>
</dbReference>
<comment type="caution">
    <text evidence="2">The sequence shown here is derived from an EMBL/GenBank/DDBJ whole genome shotgun (WGS) entry which is preliminary data.</text>
</comment>
<feature type="domain" description="LUD" evidence="1">
    <location>
        <begin position="14"/>
        <end position="206"/>
    </location>
</feature>
<dbReference type="EMBL" id="JAMZFW010000030">
    <property type="protein sequence ID" value="MCP1103531.1"/>
    <property type="molecule type" value="Genomic_DNA"/>
</dbReference>
<evidence type="ECO:0000313" key="3">
    <source>
        <dbReference type="Proteomes" id="UP001523566"/>
    </source>
</evidence>
<dbReference type="RefSeq" id="WP_262067303.1">
    <property type="nucleotide sequence ID" value="NZ_JAMXOD010000030.1"/>
</dbReference>
<evidence type="ECO:0000313" key="2">
    <source>
        <dbReference type="EMBL" id="MCP1103531.1"/>
    </source>
</evidence>
<proteinExistence type="predicted"/>
<dbReference type="InterPro" id="IPR003741">
    <property type="entry name" value="LUD_dom"/>
</dbReference>
<keyword evidence="3" id="KW-1185">Reference proteome</keyword>
<dbReference type="Proteomes" id="UP001523566">
    <property type="component" value="Unassembled WGS sequence"/>
</dbReference>
<dbReference type="PANTHER" id="PTHR36179">
    <property type="entry name" value="LUD_DOM DOMAIN-CONTAINING PROTEIN"/>
    <property type="match status" value="1"/>
</dbReference>